<evidence type="ECO:0000256" key="4">
    <source>
        <dbReference type="ARBA" id="ARBA00022692"/>
    </source>
</evidence>
<proteinExistence type="inferred from homology"/>
<reference evidence="14" key="1">
    <citation type="journal article" date="2023" name="Mol. Biol. Evol.">
        <title>Third-Generation Sequencing Reveals the Adaptive Role of the Epigenome in Three Deep-Sea Polychaetes.</title>
        <authorList>
            <person name="Perez M."/>
            <person name="Aroh O."/>
            <person name="Sun Y."/>
            <person name="Lan Y."/>
            <person name="Juniper S.K."/>
            <person name="Young C.R."/>
            <person name="Angers B."/>
            <person name="Qian P.Y."/>
        </authorList>
    </citation>
    <scope>NUCLEOTIDE SEQUENCE</scope>
    <source>
        <strain evidence="14">R07B-5</strain>
    </source>
</reference>
<evidence type="ECO:0000256" key="1">
    <source>
        <dbReference type="ARBA" id="ARBA00004651"/>
    </source>
</evidence>
<name>A0AAD9KKS6_RIDPI</name>
<keyword evidence="4 11" id="KW-0812">Transmembrane</keyword>
<dbReference type="PANTHER" id="PTHR45620">
    <property type="entry name" value="PDF RECEPTOR-LIKE PROTEIN-RELATED"/>
    <property type="match status" value="1"/>
</dbReference>
<gene>
    <name evidence="14" type="ORF">NP493_914g01030</name>
</gene>
<keyword evidence="9" id="KW-0325">Glycoprotein</keyword>
<sequence>MPRGNSWFYRNLEDCIEGLGRAAYPADGSELHCNGTWDRVLCWPATLAGTTAKLPCPPLRGLDHTKFGYKKCGADGRWEGRFPGDYSLAQGWTNYSECYTPEAKKIYDKLFGKTNSQVMKEIANGTRIMEMVGLSLSLLSVAFSIFIFSYFRTLRCHRTRIHRNLFVAILIHIAIQLTVHADQFVARMSGGDVGGTAVSSLGTIYNTPLLCEVLLTFVEYSKTVMFMWMFIEGVYLHNMVVVSVFSGKPNYILYYAIGWGVPVIITTTWAITNGMMVDTQSQCWFGYTYRPYYWILEGPRVAIIGVNLIFLLNIIRVLVTKLRKTSSTEALQVRKAVKAAIVLLPLLGFNNFLALVEAPLDTPVKFAVWSYTSHFLISFQGFFISLLYCFLNGEVQSTLSQYWVRHQLSRDGFSTSRRTQSRTLSMTISEIHLHQRRENETTSFMNDHKKASLYDAGVTTSLHQPDTDC</sequence>
<dbReference type="PROSITE" id="PS50227">
    <property type="entry name" value="G_PROTEIN_RECEP_F2_3"/>
    <property type="match status" value="1"/>
</dbReference>
<evidence type="ECO:0000259" key="13">
    <source>
        <dbReference type="PROSITE" id="PS50261"/>
    </source>
</evidence>
<accession>A0AAD9KKS6</accession>
<dbReference type="SUPFAM" id="SSF111418">
    <property type="entry name" value="Hormone receptor domain"/>
    <property type="match status" value="1"/>
</dbReference>
<dbReference type="InterPro" id="IPR000832">
    <property type="entry name" value="GPCR_2_secretin-like"/>
</dbReference>
<evidence type="ECO:0000256" key="8">
    <source>
        <dbReference type="ARBA" id="ARBA00023170"/>
    </source>
</evidence>
<dbReference type="InterPro" id="IPR050332">
    <property type="entry name" value="GPCR_2"/>
</dbReference>
<dbReference type="InterPro" id="IPR036445">
    <property type="entry name" value="GPCR_2_extracell_dom_sf"/>
</dbReference>
<feature type="transmembrane region" description="Helical" evidence="11">
    <location>
        <begin position="292"/>
        <end position="315"/>
    </location>
</feature>
<feature type="domain" description="G-protein coupled receptors family 2 profile 2" evidence="13">
    <location>
        <begin position="126"/>
        <end position="392"/>
    </location>
</feature>
<feature type="transmembrane region" description="Helical" evidence="11">
    <location>
        <begin position="336"/>
        <end position="356"/>
    </location>
</feature>
<feature type="transmembrane region" description="Helical" evidence="11">
    <location>
        <begin position="131"/>
        <end position="151"/>
    </location>
</feature>
<evidence type="ECO:0000256" key="7">
    <source>
        <dbReference type="ARBA" id="ARBA00023136"/>
    </source>
</evidence>
<dbReference type="Gene3D" id="1.20.1070.10">
    <property type="entry name" value="Rhodopsin 7-helix transmembrane proteins"/>
    <property type="match status" value="1"/>
</dbReference>
<dbReference type="PRINTS" id="PR00249">
    <property type="entry name" value="GPCRSECRETIN"/>
</dbReference>
<dbReference type="Pfam" id="PF02793">
    <property type="entry name" value="HRM"/>
    <property type="match status" value="1"/>
</dbReference>
<comment type="similarity">
    <text evidence="2">Belongs to the G-protein coupled receptor 2 family.</text>
</comment>
<dbReference type="PROSITE" id="PS00649">
    <property type="entry name" value="G_PROTEIN_RECEP_F2_1"/>
    <property type="match status" value="1"/>
</dbReference>
<dbReference type="GO" id="GO:0007188">
    <property type="term" value="P:adenylate cyclase-modulating G protein-coupled receptor signaling pathway"/>
    <property type="evidence" value="ECO:0007669"/>
    <property type="project" value="TreeGrafter"/>
</dbReference>
<dbReference type="GO" id="GO:0008528">
    <property type="term" value="F:G protein-coupled peptide receptor activity"/>
    <property type="evidence" value="ECO:0007669"/>
    <property type="project" value="TreeGrafter"/>
</dbReference>
<feature type="transmembrane region" description="Helical" evidence="11">
    <location>
        <begin position="163"/>
        <end position="181"/>
    </location>
</feature>
<keyword evidence="7 11" id="KW-0472">Membrane</keyword>
<feature type="transmembrane region" description="Helical" evidence="11">
    <location>
        <begin position="368"/>
        <end position="391"/>
    </location>
</feature>
<dbReference type="AlphaFoldDB" id="A0AAD9KKS6"/>
<comment type="caution">
    <text evidence="14">The sequence shown here is derived from an EMBL/GenBank/DDBJ whole genome shotgun (WGS) entry which is preliminary data.</text>
</comment>
<feature type="transmembrane region" description="Helical" evidence="11">
    <location>
        <begin position="252"/>
        <end position="272"/>
    </location>
</feature>
<keyword evidence="6" id="KW-0297">G-protein coupled receptor</keyword>
<dbReference type="PROSITE" id="PS50261">
    <property type="entry name" value="G_PROTEIN_RECEP_F2_4"/>
    <property type="match status" value="1"/>
</dbReference>
<evidence type="ECO:0000256" key="6">
    <source>
        <dbReference type="ARBA" id="ARBA00023040"/>
    </source>
</evidence>
<evidence type="ECO:0000259" key="12">
    <source>
        <dbReference type="PROSITE" id="PS50227"/>
    </source>
</evidence>
<keyword evidence="8" id="KW-0675">Receptor</keyword>
<dbReference type="EMBL" id="JAODUO010000913">
    <property type="protein sequence ID" value="KAK2172997.1"/>
    <property type="molecule type" value="Genomic_DNA"/>
</dbReference>
<dbReference type="InterPro" id="IPR017981">
    <property type="entry name" value="GPCR_2-like_7TM"/>
</dbReference>
<keyword evidence="10" id="KW-0807">Transducer</keyword>
<evidence type="ECO:0000256" key="5">
    <source>
        <dbReference type="ARBA" id="ARBA00022989"/>
    </source>
</evidence>
<dbReference type="GO" id="GO:0007166">
    <property type="term" value="P:cell surface receptor signaling pathway"/>
    <property type="evidence" value="ECO:0007669"/>
    <property type="project" value="InterPro"/>
</dbReference>
<evidence type="ECO:0000256" key="9">
    <source>
        <dbReference type="ARBA" id="ARBA00023180"/>
    </source>
</evidence>
<protein>
    <recommendedName>
        <fullName evidence="16">PDF receptor</fullName>
    </recommendedName>
</protein>
<dbReference type="Pfam" id="PF00002">
    <property type="entry name" value="7tm_2"/>
    <property type="match status" value="1"/>
</dbReference>
<dbReference type="InterPro" id="IPR017983">
    <property type="entry name" value="GPCR_2_secretin-like_CS"/>
</dbReference>
<dbReference type="PANTHER" id="PTHR45620:SF17">
    <property type="entry name" value="PDF RECEPTOR"/>
    <property type="match status" value="1"/>
</dbReference>
<organism evidence="14 15">
    <name type="scientific">Ridgeia piscesae</name>
    <name type="common">Tubeworm</name>
    <dbReference type="NCBI Taxonomy" id="27915"/>
    <lineage>
        <taxon>Eukaryota</taxon>
        <taxon>Metazoa</taxon>
        <taxon>Spiralia</taxon>
        <taxon>Lophotrochozoa</taxon>
        <taxon>Annelida</taxon>
        <taxon>Polychaeta</taxon>
        <taxon>Sedentaria</taxon>
        <taxon>Canalipalpata</taxon>
        <taxon>Sabellida</taxon>
        <taxon>Siboglinidae</taxon>
        <taxon>Ridgeia</taxon>
    </lineage>
</organism>
<keyword evidence="15" id="KW-1185">Reference proteome</keyword>
<evidence type="ECO:0000256" key="3">
    <source>
        <dbReference type="ARBA" id="ARBA00022475"/>
    </source>
</evidence>
<comment type="subcellular location">
    <subcellularLocation>
        <location evidence="1">Cell membrane</location>
        <topology evidence="1">Multi-pass membrane protein</topology>
    </subcellularLocation>
</comment>
<evidence type="ECO:0000256" key="10">
    <source>
        <dbReference type="ARBA" id="ARBA00023224"/>
    </source>
</evidence>
<dbReference type="PROSITE" id="PS00650">
    <property type="entry name" value="G_PROTEIN_RECEP_F2_2"/>
    <property type="match status" value="1"/>
</dbReference>
<dbReference type="Gene3D" id="4.10.1240.10">
    <property type="entry name" value="GPCR, family 2, extracellular hormone receptor domain"/>
    <property type="match status" value="1"/>
</dbReference>
<evidence type="ECO:0000256" key="2">
    <source>
        <dbReference type="ARBA" id="ARBA00005314"/>
    </source>
</evidence>
<dbReference type="InterPro" id="IPR001879">
    <property type="entry name" value="GPCR_2_extracellular_dom"/>
</dbReference>
<feature type="transmembrane region" description="Helical" evidence="11">
    <location>
        <begin position="225"/>
        <end position="245"/>
    </location>
</feature>
<feature type="domain" description="G-protein coupled receptors family 2 profile 1" evidence="12">
    <location>
        <begin position="14"/>
        <end position="102"/>
    </location>
</feature>
<evidence type="ECO:0000313" key="14">
    <source>
        <dbReference type="EMBL" id="KAK2172997.1"/>
    </source>
</evidence>
<evidence type="ECO:0000256" key="11">
    <source>
        <dbReference type="SAM" id="Phobius"/>
    </source>
</evidence>
<keyword evidence="3" id="KW-1003">Cell membrane</keyword>
<dbReference type="SMART" id="SM00008">
    <property type="entry name" value="HormR"/>
    <property type="match status" value="1"/>
</dbReference>
<evidence type="ECO:0000313" key="15">
    <source>
        <dbReference type="Proteomes" id="UP001209878"/>
    </source>
</evidence>
<keyword evidence="5 11" id="KW-1133">Transmembrane helix</keyword>
<dbReference type="GO" id="GO:0005886">
    <property type="term" value="C:plasma membrane"/>
    <property type="evidence" value="ECO:0007669"/>
    <property type="project" value="UniProtKB-SubCell"/>
</dbReference>
<dbReference type="Proteomes" id="UP001209878">
    <property type="component" value="Unassembled WGS sequence"/>
</dbReference>
<evidence type="ECO:0008006" key="16">
    <source>
        <dbReference type="Google" id="ProtNLM"/>
    </source>
</evidence>